<keyword evidence="2" id="KW-0238">DNA-binding</keyword>
<dbReference type="PANTHER" id="PTHR43537:SF5">
    <property type="entry name" value="UXU OPERON TRANSCRIPTIONAL REGULATOR"/>
    <property type="match status" value="1"/>
</dbReference>
<dbReference type="HOGENOM" id="CLU_017584_5_4_11"/>
<dbReference type="CDD" id="cd07377">
    <property type="entry name" value="WHTH_GntR"/>
    <property type="match status" value="1"/>
</dbReference>
<dbReference type="EMBL" id="AP008957">
    <property type="protein sequence ID" value="BAH34350.1"/>
    <property type="molecule type" value="Genomic_DNA"/>
</dbReference>
<evidence type="ECO:0000259" key="4">
    <source>
        <dbReference type="PROSITE" id="PS50949"/>
    </source>
</evidence>
<keyword evidence="1" id="KW-0805">Transcription regulation</keyword>
<dbReference type="SUPFAM" id="SSF46785">
    <property type="entry name" value="Winged helix' DNA-binding domain"/>
    <property type="match status" value="1"/>
</dbReference>
<dbReference type="InterPro" id="IPR036390">
    <property type="entry name" value="WH_DNA-bd_sf"/>
</dbReference>
<dbReference type="Gene3D" id="1.20.120.530">
    <property type="entry name" value="GntR ligand-binding domain-like"/>
    <property type="match status" value="1"/>
</dbReference>
<dbReference type="InterPro" id="IPR036388">
    <property type="entry name" value="WH-like_DNA-bd_sf"/>
</dbReference>
<protein>
    <submittedName>
        <fullName evidence="5">Putative GntR family transcriptional regulator</fullName>
    </submittedName>
</protein>
<dbReference type="AlphaFoldDB" id="C1A165"/>
<evidence type="ECO:0000256" key="2">
    <source>
        <dbReference type="ARBA" id="ARBA00023125"/>
    </source>
</evidence>
<name>C1A165_RHOE4</name>
<accession>C1A165</accession>
<dbReference type="Proteomes" id="UP000002204">
    <property type="component" value="Chromosome"/>
</dbReference>
<dbReference type="InterPro" id="IPR008920">
    <property type="entry name" value="TF_FadR/GntR_C"/>
</dbReference>
<dbReference type="Pfam" id="PF00392">
    <property type="entry name" value="GntR"/>
    <property type="match status" value="1"/>
</dbReference>
<reference evidence="5 6" key="2">
    <citation type="journal article" date="2006" name="Environ. Microbiol.">
        <title>Sequence analysis of three plasmids harboured in Rhodococcus erythropolis strain PR4.</title>
        <authorList>
            <person name="Sekine M."/>
            <person name="Tanikawa S."/>
            <person name="Omata S."/>
            <person name="Saito M."/>
            <person name="Fujisawa T."/>
            <person name="Tsukatani N."/>
            <person name="Tajima T."/>
            <person name="Sekigawa T."/>
            <person name="Kosugi H."/>
            <person name="Matsuo Y."/>
            <person name="Nishiko R."/>
            <person name="Imamura K."/>
            <person name="Ito M."/>
            <person name="Narita H."/>
            <person name="Tago S."/>
            <person name="Fujita N."/>
            <person name="Harayama S."/>
        </authorList>
    </citation>
    <scope>NUCLEOTIDE SEQUENCE [LARGE SCALE GENOMIC DNA]</scope>
    <source>
        <strain evidence="6">PR4 / NBRC 100887</strain>
    </source>
</reference>
<dbReference type="SUPFAM" id="SSF48008">
    <property type="entry name" value="GntR ligand-binding domain-like"/>
    <property type="match status" value="1"/>
</dbReference>
<dbReference type="KEGG" id="rer:RER_36420"/>
<reference evidence="6" key="1">
    <citation type="submission" date="2005-03" db="EMBL/GenBank/DDBJ databases">
        <title>Comparison of the complete genome sequences of Rhodococcus erythropolis PR4 and Rhodococcus opacus B4.</title>
        <authorList>
            <person name="Takarada H."/>
            <person name="Sekine M."/>
            <person name="Hosoyama A."/>
            <person name="Yamada R."/>
            <person name="Fujisawa T."/>
            <person name="Omata S."/>
            <person name="Shimizu A."/>
            <person name="Tsukatani N."/>
            <person name="Tanikawa S."/>
            <person name="Fujita N."/>
            <person name="Harayama S."/>
        </authorList>
    </citation>
    <scope>NUCLEOTIDE SEQUENCE [LARGE SCALE GENOMIC DNA]</scope>
    <source>
        <strain evidence="6">PR4 / NBRC 100887</strain>
    </source>
</reference>
<dbReference type="InterPro" id="IPR011711">
    <property type="entry name" value="GntR_C"/>
</dbReference>
<dbReference type="PANTHER" id="PTHR43537">
    <property type="entry name" value="TRANSCRIPTIONAL REGULATOR, GNTR FAMILY"/>
    <property type="match status" value="1"/>
</dbReference>
<sequence length="236" mass="26383">MHAQEWGHMDLDADTSTTDLLVPEAALGRSDQTSRQYLRLRADILAGKFPQGAPLHETQLCESYGASRTPIREALNWLAHDGLLERAARGFRVRSGTPEDVIEIYAARVALESEAAGAAALRHSDLDLARLDGLHEFCCTATEGTEVRSGNFKFHEALWQAAHNSTITSLLIRLTTQLRIYDSGPPSNYGEPDLLNSEHQEILNAIRARDESSARGHMRNHLERSRDQRIRMFASR</sequence>
<keyword evidence="3" id="KW-0804">Transcription</keyword>
<organism evidence="5 6">
    <name type="scientific">Rhodococcus erythropolis (strain PR4 / NBRC 100887)</name>
    <dbReference type="NCBI Taxonomy" id="234621"/>
    <lineage>
        <taxon>Bacteria</taxon>
        <taxon>Bacillati</taxon>
        <taxon>Actinomycetota</taxon>
        <taxon>Actinomycetes</taxon>
        <taxon>Mycobacteriales</taxon>
        <taxon>Nocardiaceae</taxon>
        <taxon>Rhodococcus</taxon>
        <taxon>Rhodococcus erythropolis group</taxon>
    </lineage>
</organism>
<dbReference type="GO" id="GO:0003700">
    <property type="term" value="F:DNA-binding transcription factor activity"/>
    <property type="evidence" value="ECO:0007669"/>
    <property type="project" value="InterPro"/>
</dbReference>
<proteinExistence type="predicted"/>
<feature type="domain" description="HTH gntR-type" evidence="4">
    <location>
        <begin position="30"/>
        <end position="96"/>
    </location>
</feature>
<dbReference type="GO" id="GO:0003677">
    <property type="term" value="F:DNA binding"/>
    <property type="evidence" value="ECO:0007669"/>
    <property type="project" value="UniProtKB-KW"/>
</dbReference>
<dbReference type="SMART" id="SM00345">
    <property type="entry name" value="HTH_GNTR"/>
    <property type="match status" value="1"/>
</dbReference>
<evidence type="ECO:0000256" key="1">
    <source>
        <dbReference type="ARBA" id="ARBA00023015"/>
    </source>
</evidence>
<dbReference type="SMART" id="SM00895">
    <property type="entry name" value="FCD"/>
    <property type="match status" value="1"/>
</dbReference>
<dbReference type="PROSITE" id="PS50949">
    <property type="entry name" value="HTH_GNTR"/>
    <property type="match status" value="1"/>
</dbReference>
<dbReference type="Pfam" id="PF07729">
    <property type="entry name" value="FCD"/>
    <property type="match status" value="1"/>
</dbReference>
<evidence type="ECO:0000313" key="6">
    <source>
        <dbReference type="Proteomes" id="UP000002204"/>
    </source>
</evidence>
<dbReference type="Gene3D" id="1.10.10.10">
    <property type="entry name" value="Winged helix-like DNA-binding domain superfamily/Winged helix DNA-binding domain"/>
    <property type="match status" value="1"/>
</dbReference>
<dbReference type="eggNOG" id="COG1802">
    <property type="taxonomic scope" value="Bacteria"/>
</dbReference>
<dbReference type="InterPro" id="IPR000524">
    <property type="entry name" value="Tscrpt_reg_HTH_GntR"/>
</dbReference>
<gene>
    <name evidence="5" type="ordered locus">RER_36420</name>
</gene>
<evidence type="ECO:0000313" key="5">
    <source>
        <dbReference type="EMBL" id="BAH34350.1"/>
    </source>
</evidence>
<evidence type="ECO:0000256" key="3">
    <source>
        <dbReference type="ARBA" id="ARBA00023163"/>
    </source>
</evidence>